<dbReference type="EMBL" id="JAPFRF010000013">
    <property type="protein sequence ID" value="KAJ7311857.1"/>
    <property type="molecule type" value="Genomic_DNA"/>
</dbReference>
<organism evidence="3 4">
    <name type="scientific">Phrynocephalus forsythii</name>
    <dbReference type="NCBI Taxonomy" id="171643"/>
    <lineage>
        <taxon>Eukaryota</taxon>
        <taxon>Metazoa</taxon>
        <taxon>Chordata</taxon>
        <taxon>Craniata</taxon>
        <taxon>Vertebrata</taxon>
        <taxon>Euteleostomi</taxon>
        <taxon>Lepidosauria</taxon>
        <taxon>Squamata</taxon>
        <taxon>Bifurcata</taxon>
        <taxon>Unidentata</taxon>
        <taxon>Episquamata</taxon>
        <taxon>Toxicofera</taxon>
        <taxon>Iguania</taxon>
        <taxon>Acrodonta</taxon>
        <taxon>Agamidae</taxon>
        <taxon>Agaminae</taxon>
        <taxon>Phrynocephalus</taxon>
    </lineage>
</organism>
<dbReference type="GO" id="GO:0006307">
    <property type="term" value="P:DNA alkylation repair"/>
    <property type="evidence" value="ECO:0007669"/>
    <property type="project" value="InterPro"/>
</dbReference>
<dbReference type="GO" id="GO:0042245">
    <property type="term" value="P:RNA repair"/>
    <property type="evidence" value="ECO:0007669"/>
    <property type="project" value="InterPro"/>
</dbReference>
<proteinExistence type="predicted"/>
<dbReference type="OrthoDB" id="46257at2759"/>
<dbReference type="AlphaFoldDB" id="A0A9Q0XE81"/>
<accession>A0A9Q0XE81</accession>
<feature type="region of interest" description="Disordered" evidence="1">
    <location>
        <begin position="66"/>
        <end position="90"/>
    </location>
</feature>
<feature type="compositionally biased region" description="Polar residues" evidence="1">
    <location>
        <begin position="66"/>
        <end position="80"/>
    </location>
</feature>
<keyword evidence="4" id="KW-1185">Reference proteome</keyword>
<dbReference type="Proteomes" id="UP001142489">
    <property type="component" value="Unassembled WGS sequence"/>
</dbReference>
<gene>
    <name evidence="3" type="ORF">JRQ81_006172</name>
</gene>
<sequence>MHMGNEPSRGLKSPIRIAASELLLINIGEAGLNQSSSLEVRWCRNLGQLSDKHPGLFSIVFPFSDSSSPEQRTLGKLQTKQGREGKGGESNGFAKAAICYLPAGVFQDVLLGGEERQLQWILTGKKFPAERPTSLLLCELRKEGQIEEQRKEKVGCLLPLLEDRQELRQEWFMRCHTPLALSLPEEEKPRCHPYWEVGDNNLPLPFNLKDIIAELQNVMEG</sequence>
<dbReference type="GO" id="GO:0035516">
    <property type="term" value="F:broad specificity oxidative DNA demethylase activity"/>
    <property type="evidence" value="ECO:0007669"/>
    <property type="project" value="InterPro"/>
</dbReference>
<dbReference type="GO" id="GO:1990931">
    <property type="term" value="F:mRNA N6-methyladenosine dioxygenase activity"/>
    <property type="evidence" value="ECO:0007669"/>
    <property type="project" value="TreeGrafter"/>
</dbReference>
<dbReference type="PANTHER" id="PTHR31291">
    <property type="entry name" value="ALPHA-KETOGLUTARATE-DEPENDENT DIOXYGENASE FTO"/>
    <property type="match status" value="1"/>
</dbReference>
<protein>
    <recommendedName>
        <fullName evidence="2">Alpha-ketoglutarate-dependent dioxygenase FTO C-terminal domain-containing protein</fullName>
    </recommendedName>
</protein>
<dbReference type="InterPro" id="IPR024366">
    <property type="entry name" value="FTO_C"/>
</dbReference>
<dbReference type="InterPro" id="IPR038413">
    <property type="entry name" value="FTO_C_sf"/>
</dbReference>
<evidence type="ECO:0000256" key="1">
    <source>
        <dbReference type="SAM" id="MobiDB-lite"/>
    </source>
</evidence>
<evidence type="ECO:0000313" key="3">
    <source>
        <dbReference type="EMBL" id="KAJ7311857.1"/>
    </source>
</evidence>
<dbReference type="Pfam" id="PF12934">
    <property type="entry name" value="FTO_CTD"/>
    <property type="match status" value="1"/>
</dbReference>
<evidence type="ECO:0000313" key="4">
    <source>
        <dbReference type="Proteomes" id="UP001142489"/>
    </source>
</evidence>
<dbReference type="InterPro" id="IPR032868">
    <property type="entry name" value="FTO"/>
</dbReference>
<dbReference type="Gene3D" id="1.20.58.1470">
    <property type="entry name" value="FTO C-terminal domain"/>
    <property type="match status" value="1"/>
</dbReference>
<dbReference type="GO" id="GO:0040014">
    <property type="term" value="P:regulation of multicellular organism growth"/>
    <property type="evidence" value="ECO:0007669"/>
    <property type="project" value="InterPro"/>
</dbReference>
<evidence type="ECO:0000259" key="2">
    <source>
        <dbReference type="Pfam" id="PF12934"/>
    </source>
</evidence>
<feature type="domain" description="Alpha-ketoglutarate-dependent dioxygenase FTO C-terminal" evidence="2">
    <location>
        <begin position="130"/>
        <end position="216"/>
    </location>
</feature>
<reference evidence="3" key="1">
    <citation type="journal article" date="2023" name="DNA Res.">
        <title>Chromosome-level genome assembly of Phrynocephalus forsythii using third-generation DNA sequencing and Hi-C analysis.</title>
        <authorList>
            <person name="Qi Y."/>
            <person name="Zhao W."/>
            <person name="Zhao Y."/>
            <person name="Niu C."/>
            <person name="Cao S."/>
            <person name="Zhang Y."/>
        </authorList>
    </citation>
    <scope>NUCLEOTIDE SEQUENCE</scope>
    <source>
        <tissue evidence="3">Muscle</tissue>
    </source>
</reference>
<dbReference type="PANTHER" id="PTHR31291:SF2">
    <property type="entry name" value="ALPHA-KETOGLUTARATE-DEPENDENT DIOXYGENASE FTO"/>
    <property type="match status" value="1"/>
</dbReference>
<comment type="caution">
    <text evidence="3">The sequence shown here is derived from an EMBL/GenBank/DDBJ whole genome shotgun (WGS) entry which is preliminary data.</text>
</comment>
<dbReference type="GO" id="GO:0008198">
    <property type="term" value="F:ferrous iron binding"/>
    <property type="evidence" value="ECO:0007669"/>
    <property type="project" value="TreeGrafter"/>
</dbReference>
<name>A0A9Q0XE81_9SAUR</name>